<dbReference type="RefSeq" id="WP_001063607.1">
    <property type="nucleotide sequence ID" value="NZ_CP020718.1"/>
</dbReference>
<evidence type="ECO:0000256" key="1">
    <source>
        <dbReference type="SAM" id="Coils"/>
    </source>
</evidence>
<dbReference type="PROSITE" id="PS51750">
    <property type="entry name" value="BRO_N"/>
    <property type="match status" value="1"/>
</dbReference>
<dbReference type="AlphaFoldDB" id="A0A3V7KKV7"/>
<dbReference type="EMBL" id="AAHOXJ010000009">
    <property type="protein sequence ID" value="EBY7403900.1"/>
    <property type="molecule type" value="Genomic_DNA"/>
</dbReference>
<organism evidence="3">
    <name type="scientific">Salmonella enterica subsp. enterica serovar Pomona</name>
    <dbReference type="NCBI Taxonomy" id="570935"/>
    <lineage>
        <taxon>Bacteria</taxon>
        <taxon>Pseudomonadati</taxon>
        <taxon>Pseudomonadota</taxon>
        <taxon>Gammaproteobacteria</taxon>
        <taxon>Enterobacterales</taxon>
        <taxon>Enterobacteriaceae</taxon>
        <taxon>Salmonella</taxon>
    </lineage>
</organism>
<reference evidence="3" key="2">
    <citation type="submission" date="2018-09" db="EMBL/GenBank/DDBJ databases">
        <authorList>
            <person name="Ashton P.M."/>
            <person name="Dallman T."/>
            <person name="Nair S."/>
            <person name="De Pinna E."/>
            <person name="Peters T."/>
            <person name="Grant K."/>
        </authorList>
    </citation>
    <scope>NUCLEOTIDE SEQUENCE</scope>
    <source>
        <strain evidence="3">243839</strain>
    </source>
</reference>
<feature type="coiled-coil region" evidence="1">
    <location>
        <begin position="166"/>
        <end position="200"/>
    </location>
</feature>
<evidence type="ECO:0000313" key="4">
    <source>
        <dbReference type="EMBL" id="ECS8475136.1"/>
    </source>
</evidence>
<evidence type="ECO:0000313" key="3">
    <source>
        <dbReference type="EMBL" id="EBY7403900.1"/>
    </source>
</evidence>
<name>A0A3V7KKV7_SALET</name>
<comment type="caution">
    <text evidence="3">The sequence shown here is derived from an EMBL/GenBank/DDBJ whole genome shotgun (WGS) entry which is preliminary data.</text>
</comment>
<protein>
    <recommendedName>
        <fullName evidence="2">Bro-N domain-containing protein</fullName>
    </recommendedName>
</protein>
<reference evidence="4" key="1">
    <citation type="submission" date="2018-07" db="EMBL/GenBank/DDBJ databases">
        <authorList>
            <consortium name="PulseNet: The National Subtyping Network for Foodborne Disease Surveillance"/>
            <person name="Tarr C.L."/>
            <person name="Trees E."/>
            <person name="Katz L.S."/>
            <person name="Carleton-Romer H.A."/>
            <person name="Stroika S."/>
            <person name="Kucerova Z."/>
            <person name="Roache K.F."/>
            <person name="Sabol A.L."/>
            <person name="Besser J."/>
            <person name="Gerner-Smidt P."/>
        </authorList>
    </citation>
    <scope>NUCLEOTIDE SEQUENCE</scope>
    <source>
        <strain evidence="4">PNUSAS032273</strain>
    </source>
</reference>
<evidence type="ECO:0000259" key="2">
    <source>
        <dbReference type="PROSITE" id="PS51750"/>
    </source>
</evidence>
<sequence>MNNNLMNICYKGETGESDIRTTIISDILYISLKDILITLNKENREINSRYATKSMIGLIKAQLEALDVDEYKALDVNNGVFEGEKEIFVTQPGLYRVMSSDRSAAGKRFQKWLFHEVIPSLTRHGVYPAPPEAKGSAFAQMAEILAQNSRMLADTIVKHEKLAEDVLQVKGKVANVETRLTNLESNNQRNTNEFQTLEERLVFLDIKMNDNDLIEALAWCENISCSKARKVVRGDKRESTRFDVQTIDEAITIMKNKSALHHIDSSINN</sequence>
<proteinExistence type="predicted"/>
<keyword evidence="1" id="KW-0175">Coiled coil</keyword>
<dbReference type="InterPro" id="IPR003497">
    <property type="entry name" value="BRO_N_domain"/>
</dbReference>
<feature type="domain" description="Bro-N" evidence="2">
    <location>
        <begin position="2"/>
        <end position="125"/>
    </location>
</feature>
<accession>A0A3V7KKV7</accession>
<dbReference type="Pfam" id="PF02498">
    <property type="entry name" value="Bro-N"/>
    <property type="match status" value="1"/>
</dbReference>
<dbReference type="EMBL" id="AAKKXN010000001">
    <property type="protein sequence ID" value="ECS8475136.1"/>
    <property type="molecule type" value="Genomic_DNA"/>
</dbReference>
<gene>
    <name evidence="4" type="ORF">C8634_02660</name>
    <name evidence="3" type="ORF">D6J37_12900</name>
</gene>
<dbReference type="SMART" id="SM01040">
    <property type="entry name" value="Bro-N"/>
    <property type="match status" value="1"/>
</dbReference>